<name>A0ABQ9G584_9NEOP</name>
<sequence>MFAAAQRANEVDPPANSLSLELQHQEHIHARRFRVCLPSRHGAGKVVPPVFHPIPSPGGHGSVVVRLLASHLGELGLIPGWVAPGFSQVGITPDDATGRRVFSGMSRFSRPCVPALLLSHLYRPRRLSRPRCQEQLESLRSLNFTNFLVLAPAVEAGDKILGERALQFSDWLLKALGTGLVSDWLPRVARCSLLAELKGWHTTTLLFLSTIRRRAHVRAPQIDDNDGLQMAEALGMTRRGYHPVVHEHKTTKRDRVARQLVFDHDCTLQARVVMPFVCSASERHAWCPKAPTKRIMSHSSTSRLVRLPAANQGELGSIPGRIDATSRRAFSGISRFPRSFIQVPLNSHLITPSSALKTSIIPGKKVISADRKENFANSTTCMLDSTVLCILESQMFVNWLLPQIVASVASHPAVRNSLHVYLQVSYWLGVVQGKVVKERFFDRPFYFDDCLRREWSRGRRLVRHAKDSSQRTAQFALLLGIRINFTALYAPQPAPNHRILNNTEVKESFISAIGYGASKSATCRDDVRQSAPATGNSVNQSHTRLVSRASRSQSENGWYAHIKGTAMSFRLCVHVYSVLLRSIPIYRGRDGSVVILLASHQGEPGPIPLGFQSDDAAIRWVFSGSPVYHRRFISALLHSRLASLSSVLTTSLLTMGLQRHDGNTVRLARRSDEALGVRVTVARIAPSLLDLGRACPSHSPNLSTQRSLLYTGMESVMSPKDYANFARLGIWDDGKWKRSDPPNLIGCSGEHRQFTSTLSTVLVNFPRPFNTIADSHQHVAQGSYIGPILYTDKAQCPMIFSLVRTRFARLYLVAEKTRPLGRCPSIESSARATMHNGG</sequence>
<evidence type="ECO:0000313" key="3">
    <source>
        <dbReference type="Proteomes" id="UP001159363"/>
    </source>
</evidence>
<evidence type="ECO:0000313" key="2">
    <source>
        <dbReference type="EMBL" id="KAJ8867363.1"/>
    </source>
</evidence>
<comment type="caution">
    <text evidence="2">The sequence shown here is derived from an EMBL/GenBank/DDBJ whole genome shotgun (WGS) entry which is preliminary data.</text>
</comment>
<dbReference type="EMBL" id="JARBHB010000015">
    <property type="protein sequence ID" value="KAJ8867363.1"/>
    <property type="molecule type" value="Genomic_DNA"/>
</dbReference>
<proteinExistence type="predicted"/>
<organism evidence="2 3">
    <name type="scientific">Dryococelus australis</name>
    <dbReference type="NCBI Taxonomy" id="614101"/>
    <lineage>
        <taxon>Eukaryota</taxon>
        <taxon>Metazoa</taxon>
        <taxon>Ecdysozoa</taxon>
        <taxon>Arthropoda</taxon>
        <taxon>Hexapoda</taxon>
        <taxon>Insecta</taxon>
        <taxon>Pterygota</taxon>
        <taxon>Neoptera</taxon>
        <taxon>Polyneoptera</taxon>
        <taxon>Phasmatodea</taxon>
        <taxon>Verophasmatodea</taxon>
        <taxon>Anareolatae</taxon>
        <taxon>Phasmatidae</taxon>
        <taxon>Eurycanthinae</taxon>
        <taxon>Dryococelus</taxon>
    </lineage>
</organism>
<feature type="region of interest" description="Disordered" evidence="1">
    <location>
        <begin position="526"/>
        <end position="549"/>
    </location>
</feature>
<reference evidence="2 3" key="1">
    <citation type="submission" date="2023-02" db="EMBL/GenBank/DDBJ databases">
        <title>LHISI_Scaffold_Assembly.</title>
        <authorList>
            <person name="Stuart O.P."/>
            <person name="Cleave R."/>
            <person name="Magrath M.J.L."/>
            <person name="Mikheyev A.S."/>
        </authorList>
    </citation>
    <scope>NUCLEOTIDE SEQUENCE [LARGE SCALE GENOMIC DNA]</scope>
    <source>
        <strain evidence="2">Daus_M_001</strain>
        <tissue evidence="2">Leg muscle</tissue>
    </source>
</reference>
<gene>
    <name evidence="2" type="ORF">PR048_031164</name>
</gene>
<accession>A0ABQ9G584</accession>
<dbReference type="Proteomes" id="UP001159363">
    <property type="component" value="Chromosome 14"/>
</dbReference>
<evidence type="ECO:0000256" key="1">
    <source>
        <dbReference type="SAM" id="MobiDB-lite"/>
    </source>
</evidence>
<feature type="compositionally biased region" description="Polar residues" evidence="1">
    <location>
        <begin position="531"/>
        <end position="549"/>
    </location>
</feature>
<keyword evidence="3" id="KW-1185">Reference proteome</keyword>
<protein>
    <submittedName>
        <fullName evidence="2">Uncharacterized protein</fullName>
    </submittedName>
</protein>